<protein>
    <submittedName>
        <fullName evidence="2">Uncharacterized protein</fullName>
    </submittedName>
</protein>
<accession>A0A5M9JHQ6</accession>
<evidence type="ECO:0000313" key="2">
    <source>
        <dbReference type="EMBL" id="KAA8567266.1"/>
    </source>
</evidence>
<comment type="caution">
    <text evidence="2">The sequence shown here is derived from an EMBL/GenBank/DDBJ whole genome shotgun (WGS) entry which is preliminary data.</text>
</comment>
<dbReference type="EMBL" id="VICG01000011">
    <property type="protein sequence ID" value="KAA8567266.1"/>
    <property type="molecule type" value="Genomic_DNA"/>
</dbReference>
<name>A0A5M9JHQ6_MONFR</name>
<gene>
    <name evidence="2" type="ORF">EYC84_010301</name>
</gene>
<feature type="transmembrane region" description="Helical" evidence="1">
    <location>
        <begin position="12"/>
        <end position="36"/>
    </location>
</feature>
<keyword evidence="3" id="KW-1185">Reference proteome</keyword>
<sequence length="95" mass="10395">MIGYEFSDAQSTAWAILGNMVVGSVVILHLTSPCTVHRNGLRKEKPQKPHSTGLGFSTCIERVTLKERNASNGQRNICIRMKANATDLRLGDGIL</sequence>
<dbReference type="Proteomes" id="UP000322873">
    <property type="component" value="Unassembled WGS sequence"/>
</dbReference>
<keyword evidence="1" id="KW-1133">Transmembrane helix</keyword>
<evidence type="ECO:0000313" key="3">
    <source>
        <dbReference type="Proteomes" id="UP000322873"/>
    </source>
</evidence>
<keyword evidence="1" id="KW-0812">Transmembrane</keyword>
<reference evidence="2 3" key="1">
    <citation type="submission" date="2019-06" db="EMBL/GenBank/DDBJ databases">
        <title>Genome Sequence of the Brown Rot Fungal Pathogen Monilinia fructicola.</title>
        <authorList>
            <person name="De Miccolis Angelini R.M."/>
            <person name="Landi L."/>
            <person name="Abate D."/>
            <person name="Pollastro S."/>
            <person name="Romanazzi G."/>
            <person name="Faretra F."/>
        </authorList>
    </citation>
    <scope>NUCLEOTIDE SEQUENCE [LARGE SCALE GENOMIC DNA]</scope>
    <source>
        <strain evidence="2 3">Mfrc123</strain>
    </source>
</reference>
<keyword evidence="1" id="KW-0472">Membrane</keyword>
<organism evidence="2 3">
    <name type="scientific">Monilinia fructicola</name>
    <name type="common">Brown rot fungus</name>
    <name type="synonym">Ciboria fructicola</name>
    <dbReference type="NCBI Taxonomy" id="38448"/>
    <lineage>
        <taxon>Eukaryota</taxon>
        <taxon>Fungi</taxon>
        <taxon>Dikarya</taxon>
        <taxon>Ascomycota</taxon>
        <taxon>Pezizomycotina</taxon>
        <taxon>Leotiomycetes</taxon>
        <taxon>Helotiales</taxon>
        <taxon>Sclerotiniaceae</taxon>
        <taxon>Monilinia</taxon>
    </lineage>
</organism>
<evidence type="ECO:0000256" key="1">
    <source>
        <dbReference type="SAM" id="Phobius"/>
    </source>
</evidence>
<proteinExistence type="predicted"/>
<dbReference type="AlphaFoldDB" id="A0A5M9JHQ6"/>